<comment type="caution">
    <text evidence="2">The sequence shown here is derived from an EMBL/GenBank/DDBJ whole genome shotgun (WGS) entry which is preliminary data.</text>
</comment>
<dbReference type="EMBL" id="JAIWYP010000008">
    <property type="protein sequence ID" value="KAH3783462.1"/>
    <property type="molecule type" value="Genomic_DNA"/>
</dbReference>
<organism evidence="2 3">
    <name type="scientific">Dreissena polymorpha</name>
    <name type="common">Zebra mussel</name>
    <name type="synonym">Mytilus polymorpha</name>
    <dbReference type="NCBI Taxonomy" id="45954"/>
    <lineage>
        <taxon>Eukaryota</taxon>
        <taxon>Metazoa</taxon>
        <taxon>Spiralia</taxon>
        <taxon>Lophotrochozoa</taxon>
        <taxon>Mollusca</taxon>
        <taxon>Bivalvia</taxon>
        <taxon>Autobranchia</taxon>
        <taxon>Heteroconchia</taxon>
        <taxon>Euheterodonta</taxon>
        <taxon>Imparidentia</taxon>
        <taxon>Neoheterodontei</taxon>
        <taxon>Myida</taxon>
        <taxon>Dreissenoidea</taxon>
        <taxon>Dreissenidae</taxon>
        <taxon>Dreissena</taxon>
    </lineage>
</organism>
<reference evidence="2" key="2">
    <citation type="submission" date="2020-11" db="EMBL/GenBank/DDBJ databases">
        <authorList>
            <person name="McCartney M.A."/>
            <person name="Auch B."/>
            <person name="Kono T."/>
            <person name="Mallez S."/>
            <person name="Becker A."/>
            <person name="Gohl D.M."/>
            <person name="Silverstein K.A.T."/>
            <person name="Koren S."/>
            <person name="Bechman K.B."/>
            <person name="Herman A."/>
            <person name="Abrahante J.E."/>
            <person name="Garbe J."/>
        </authorList>
    </citation>
    <scope>NUCLEOTIDE SEQUENCE</scope>
    <source>
        <strain evidence="2">Duluth1</strain>
        <tissue evidence="2">Whole animal</tissue>
    </source>
</reference>
<reference evidence="2" key="1">
    <citation type="journal article" date="2019" name="bioRxiv">
        <title>The Genome of the Zebra Mussel, Dreissena polymorpha: A Resource for Invasive Species Research.</title>
        <authorList>
            <person name="McCartney M.A."/>
            <person name="Auch B."/>
            <person name="Kono T."/>
            <person name="Mallez S."/>
            <person name="Zhang Y."/>
            <person name="Obille A."/>
            <person name="Becker A."/>
            <person name="Abrahante J.E."/>
            <person name="Garbe J."/>
            <person name="Badalamenti J.P."/>
            <person name="Herman A."/>
            <person name="Mangelson H."/>
            <person name="Liachko I."/>
            <person name="Sullivan S."/>
            <person name="Sone E.D."/>
            <person name="Koren S."/>
            <person name="Silverstein K.A.T."/>
            <person name="Beckman K.B."/>
            <person name="Gohl D.M."/>
        </authorList>
    </citation>
    <scope>NUCLEOTIDE SEQUENCE</scope>
    <source>
        <strain evidence="2">Duluth1</strain>
        <tissue evidence="2">Whole animal</tissue>
    </source>
</reference>
<sequence>MNQRPLKLLRKQFGNVPPSLPYRGGKALVAPPERFQGSSVATKTGETNNRHVWVELTDFRCSSKCPSKKPGNWHCLKDDEPVLISQLGVIKCKSGEHQGDVHQWGWNCGSEYHKGKLFFQSDMEEFTWALSQAVQLIGRMGSTSTRKRPPSQSFRGERPPAAPPERFQGSQYSEPYPLTGYAASSVARGTRGKDEYGGQLQEQRQLQRSKEASKQMLYSVYGNFLAILEEYEARQSAHRHFRRSKIAISDQSRNTDEETCCCSRPNSGPVKEQLKWKATLWSAVRAEQGCSMRQKDIFISQLYEILETNRTTHAQTSRPKPTISEATIRPNLPHIMAGKHEQVTLDSVFKADTSRAADCPRVRKPVDYEAFR</sequence>
<feature type="region of interest" description="Disordered" evidence="1">
    <location>
        <begin position="140"/>
        <end position="173"/>
    </location>
</feature>
<gene>
    <name evidence="2" type="ORF">DPMN_161400</name>
</gene>
<evidence type="ECO:0000313" key="3">
    <source>
        <dbReference type="Proteomes" id="UP000828390"/>
    </source>
</evidence>
<accession>A0A9D4ENE1</accession>
<keyword evidence="3" id="KW-1185">Reference proteome</keyword>
<proteinExistence type="predicted"/>
<dbReference type="AlphaFoldDB" id="A0A9D4ENE1"/>
<evidence type="ECO:0000313" key="2">
    <source>
        <dbReference type="EMBL" id="KAH3783462.1"/>
    </source>
</evidence>
<protein>
    <submittedName>
        <fullName evidence="2">Uncharacterized protein</fullName>
    </submittedName>
</protein>
<name>A0A9D4ENE1_DREPO</name>
<evidence type="ECO:0000256" key="1">
    <source>
        <dbReference type="SAM" id="MobiDB-lite"/>
    </source>
</evidence>
<dbReference type="Proteomes" id="UP000828390">
    <property type="component" value="Unassembled WGS sequence"/>
</dbReference>